<evidence type="ECO:0000259" key="9">
    <source>
        <dbReference type="PROSITE" id="PS51012"/>
    </source>
</evidence>
<evidence type="ECO:0000256" key="1">
    <source>
        <dbReference type="ARBA" id="ARBA00004651"/>
    </source>
</evidence>
<gene>
    <name evidence="10" type="ORF">ET418_08775</name>
</gene>
<dbReference type="InterPro" id="IPR051449">
    <property type="entry name" value="ABC-2_transporter_component"/>
</dbReference>
<protein>
    <submittedName>
        <fullName evidence="10">ABC transporter permease</fullName>
    </submittedName>
</protein>
<evidence type="ECO:0000256" key="4">
    <source>
        <dbReference type="ARBA" id="ARBA00022475"/>
    </source>
</evidence>
<dbReference type="InterPro" id="IPR047817">
    <property type="entry name" value="ABC2_TM_bact-type"/>
</dbReference>
<keyword evidence="6 8" id="KW-1133">Transmembrane helix</keyword>
<keyword evidence="5 8" id="KW-0812">Transmembrane</keyword>
<feature type="transmembrane region" description="Helical" evidence="8">
    <location>
        <begin position="295"/>
        <end position="314"/>
    </location>
</feature>
<feature type="transmembrane region" description="Helical" evidence="8">
    <location>
        <begin position="350"/>
        <end position="369"/>
    </location>
</feature>
<evidence type="ECO:0000256" key="5">
    <source>
        <dbReference type="ARBA" id="ARBA00022692"/>
    </source>
</evidence>
<evidence type="ECO:0000313" key="11">
    <source>
        <dbReference type="Proteomes" id="UP000324298"/>
    </source>
</evidence>
<comment type="similarity">
    <text evidence="2">Belongs to the ABC-2 integral membrane protein family.</text>
</comment>
<feature type="transmembrane region" description="Helical" evidence="8">
    <location>
        <begin position="182"/>
        <end position="205"/>
    </location>
</feature>
<dbReference type="PANTHER" id="PTHR30294">
    <property type="entry name" value="MEMBRANE COMPONENT OF ABC TRANSPORTER YHHJ-RELATED"/>
    <property type="match status" value="1"/>
</dbReference>
<evidence type="ECO:0000256" key="3">
    <source>
        <dbReference type="ARBA" id="ARBA00022448"/>
    </source>
</evidence>
<proteinExistence type="inferred from homology"/>
<keyword evidence="11" id="KW-1185">Reference proteome</keyword>
<dbReference type="Proteomes" id="UP000324298">
    <property type="component" value="Unassembled WGS sequence"/>
</dbReference>
<dbReference type="PROSITE" id="PS51012">
    <property type="entry name" value="ABC_TM2"/>
    <property type="match status" value="1"/>
</dbReference>
<dbReference type="GO" id="GO:0140359">
    <property type="term" value="F:ABC-type transporter activity"/>
    <property type="evidence" value="ECO:0007669"/>
    <property type="project" value="InterPro"/>
</dbReference>
<dbReference type="OrthoDB" id="9808686at2"/>
<organism evidence="10 11">
    <name type="scientific">Oryzomonas rubra</name>
    <dbReference type="NCBI Taxonomy" id="2509454"/>
    <lineage>
        <taxon>Bacteria</taxon>
        <taxon>Pseudomonadati</taxon>
        <taxon>Thermodesulfobacteriota</taxon>
        <taxon>Desulfuromonadia</taxon>
        <taxon>Geobacterales</taxon>
        <taxon>Geobacteraceae</taxon>
        <taxon>Oryzomonas</taxon>
    </lineage>
</organism>
<keyword evidence="3" id="KW-0813">Transport</keyword>
<dbReference type="GO" id="GO:0005886">
    <property type="term" value="C:plasma membrane"/>
    <property type="evidence" value="ECO:0007669"/>
    <property type="project" value="UniProtKB-SubCell"/>
</dbReference>
<dbReference type="AlphaFoldDB" id="A0A5A9XIK1"/>
<evidence type="ECO:0000313" key="10">
    <source>
        <dbReference type="EMBL" id="KAA0892335.1"/>
    </source>
</evidence>
<evidence type="ECO:0000256" key="8">
    <source>
        <dbReference type="SAM" id="Phobius"/>
    </source>
</evidence>
<dbReference type="InterPro" id="IPR013525">
    <property type="entry name" value="ABC2_TM"/>
</dbReference>
<feature type="transmembrane region" description="Helical" evidence="8">
    <location>
        <begin position="231"/>
        <end position="255"/>
    </location>
</feature>
<feature type="transmembrane region" description="Helical" evidence="8">
    <location>
        <begin position="261"/>
        <end position="286"/>
    </location>
</feature>
<dbReference type="PANTHER" id="PTHR30294:SF29">
    <property type="entry name" value="MULTIDRUG ABC TRANSPORTER PERMEASE YBHS-RELATED"/>
    <property type="match status" value="1"/>
</dbReference>
<reference evidence="10 11" key="1">
    <citation type="submission" date="2019-04" db="EMBL/GenBank/DDBJ databases">
        <title>Geobacter ruber sp. nov., ferric-reducing bacteria isolated from paddy soil.</title>
        <authorList>
            <person name="Xu Z."/>
            <person name="Masuda Y."/>
            <person name="Itoh H."/>
            <person name="Senoo K."/>
        </authorList>
    </citation>
    <scope>NUCLEOTIDE SEQUENCE [LARGE SCALE GENOMIC DNA]</scope>
    <source>
        <strain evidence="10 11">Red88</strain>
    </source>
</reference>
<evidence type="ECO:0000256" key="7">
    <source>
        <dbReference type="ARBA" id="ARBA00023136"/>
    </source>
</evidence>
<accession>A0A5A9XIK1</accession>
<dbReference type="Gene3D" id="3.40.1710.10">
    <property type="entry name" value="abc type-2 transporter like domain"/>
    <property type="match status" value="1"/>
</dbReference>
<dbReference type="RefSeq" id="WP_149307272.1">
    <property type="nucleotide sequence ID" value="NZ_SRSD01000004.1"/>
</dbReference>
<feature type="transmembrane region" description="Helical" evidence="8">
    <location>
        <begin position="21"/>
        <end position="42"/>
    </location>
</feature>
<comment type="caution">
    <text evidence="10">The sequence shown here is derived from an EMBL/GenBank/DDBJ whole genome shotgun (WGS) entry which is preliminary data.</text>
</comment>
<comment type="subcellular location">
    <subcellularLocation>
        <location evidence="1">Cell membrane</location>
        <topology evidence="1">Multi-pass membrane protein</topology>
    </subcellularLocation>
</comment>
<dbReference type="Pfam" id="PF12698">
    <property type="entry name" value="ABC2_membrane_3"/>
    <property type="match status" value="1"/>
</dbReference>
<sequence>MKLRRTLAVAHKETLHLLRDPRSLIMGLAIPMLMLFLFGYALNLDIEKVQLAVWDRSDTVASRDFVASFASSRYFQLVERASSYGEIERAIDSRRAIIALVVPEGFSRTLEGRGRADVQAILDGSDANTATLVLAYAEAVARTFSTEIMVQRLHRAGRSPTPPPVDLRPRVWFNTDLVSRYYIFPGLIAVIMMVIAALLTSLTVAREWETGTMEQLIATPLTGGEIVAGKLLPYFMIGIIDLVLCVLVGYFAFGVPFRGNLVLLFALSLVFLVGALALGILISILVKSQLLASQFALVTTMLPAFLLSGFMFPIDNMPQVIQIATNVVTARHFVHILRGIYLKDAGMGELAPQVLVLALFGVAVLTLAVKKFRKKID</sequence>
<evidence type="ECO:0000256" key="6">
    <source>
        <dbReference type="ARBA" id="ARBA00022989"/>
    </source>
</evidence>
<feature type="domain" description="ABC transmembrane type-2" evidence="9">
    <location>
        <begin position="130"/>
        <end position="375"/>
    </location>
</feature>
<evidence type="ECO:0000256" key="2">
    <source>
        <dbReference type="ARBA" id="ARBA00007783"/>
    </source>
</evidence>
<keyword evidence="7 8" id="KW-0472">Membrane</keyword>
<keyword evidence="4" id="KW-1003">Cell membrane</keyword>
<dbReference type="EMBL" id="SRSD01000004">
    <property type="protein sequence ID" value="KAA0892335.1"/>
    <property type="molecule type" value="Genomic_DNA"/>
</dbReference>
<name>A0A5A9XIK1_9BACT</name>